<feature type="transmembrane region" description="Helical" evidence="1">
    <location>
        <begin position="161"/>
        <end position="182"/>
    </location>
</feature>
<evidence type="ECO:0000313" key="3">
    <source>
        <dbReference type="EMBL" id="MBC3515263.1"/>
    </source>
</evidence>
<feature type="transmembrane region" description="Helical" evidence="1">
    <location>
        <begin position="45"/>
        <end position="69"/>
    </location>
</feature>
<evidence type="ECO:0000259" key="2">
    <source>
        <dbReference type="SMART" id="SM00460"/>
    </source>
</evidence>
<feature type="transmembrane region" description="Helical" evidence="1">
    <location>
        <begin position="187"/>
        <end position="204"/>
    </location>
</feature>
<dbReference type="AlphaFoldDB" id="A0A8J6IMZ9"/>
<keyword evidence="4" id="KW-1185">Reference proteome</keyword>
<feature type="transmembrane region" description="Helical" evidence="1">
    <location>
        <begin position="75"/>
        <end position="92"/>
    </location>
</feature>
<dbReference type="InterPro" id="IPR052901">
    <property type="entry name" value="Bact_TGase-like"/>
</dbReference>
<dbReference type="SMART" id="SM00460">
    <property type="entry name" value="TGc"/>
    <property type="match status" value="1"/>
</dbReference>
<dbReference type="SUPFAM" id="SSF54001">
    <property type="entry name" value="Cysteine proteinases"/>
    <property type="match status" value="1"/>
</dbReference>
<organism evidence="3 4">
    <name type="scientific">Neobittarella massiliensis</name>
    <name type="common">ex Bilen et al. 2018</name>
    <dbReference type="NCBI Taxonomy" id="2041842"/>
    <lineage>
        <taxon>Bacteria</taxon>
        <taxon>Bacillati</taxon>
        <taxon>Bacillota</taxon>
        <taxon>Clostridia</taxon>
        <taxon>Eubacteriales</taxon>
        <taxon>Oscillospiraceae</taxon>
        <taxon>Neobittarella (ex Bilen et al. 2018)</taxon>
    </lineage>
</organism>
<feature type="transmembrane region" description="Helical" evidence="1">
    <location>
        <begin position="267"/>
        <end position="292"/>
    </location>
</feature>
<dbReference type="RefSeq" id="WP_186487377.1">
    <property type="nucleotide sequence ID" value="NZ_JACOGI010000001.1"/>
</dbReference>
<dbReference type="Proteomes" id="UP000597668">
    <property type="component" value="Unassembled WGS sequence"/>
</dbReference>
<comment type="caution">
    <text evidence="3">The sequence shown here is derived from an EMBL/GenBank/DDBJ whole genome shotgun (WGS) entry which is preliminary data.</text>
</comment>
<feature type="transmembrane region" description="Helical" evidence="1">
    <location>
        <begin position="761"/>
        <end position="783"/>
    </location>
</feature>
<dbReference type="Gene3D" id="3.10.620.30">
    <property type="match status" value="1"/>
</dbReference>
<evidence type="ECO:0000313" key="4">
    <source>
        <dbReference type="Proteomes" id="UP000597668"/>
    </source>
</evidence>
<feature type="transmembrane region" description="Helical" evidence="1">
    <location>
        <begin position="210"/>
        <end position="228"/>
    </location>
</feature>
<dbReference type="EMBL" id="JACOGI010000001">
    <property type="protein sequence ID" value="MBC3515263.1"/>
    <property type="molecule type" value="Genomic_DNA"/>
</dbReference>
<proteinExistence type="predicted"/>
<keyword evidence="1" id="KW-0812">Transmembrane</keyword>
<dbReference type="InterPro" id="IPR002931">
    <property type="entry name" value="Transglutaminase-like"/>
</dbReference>
<protein>
    <recommendedName>
        <fullName evidence="2">Transglutaminase-like domain-containing protein</fullName>
    </recommendedName>
</protein>
<feature type="domain" description="Transglutaminase-like" evidence="2">
    <location>
        <begin position="599"/>
        <end position="693"/>
    </location>
</feature>
<accession>A0A8J6IMZ9</accession>
<reference evidence="3" key="1">
    <citation type="submission" date="2020-08" db="EMBL/GenBank/DDBJ databases">
        <authorList>
            <person name="Liu C."/>
            <person name="Sun Q."/>
        </authorList>
    </citation>
    <scope>NUCLEOTIDE SEQUENCE</scope>
    <source>
        <strain evidence="3">NSJ-65</strain>
    </source>
</reference>
<evidence type="ECO:0000256" key="1">
    <source>
        <dbReference type="SAM" id="Phobius"/>
    </source>
</evidence>
<dbReference type="PANTHER" id="PTHR42736:SF1">
    <property type="entry name" value="PROTEIN-GLUTAMINE GAMMA-GLUTAMYLTRANSFERASE"/>
    <property type="match status" value="1"/>
</dbReference>
<dbReference type="PANTHER" id="PTHR42736">
    <property type="entry name" value="PROTEIN-GLUTAMINE GAMMA-GLUTAMYLTRANSFERASE"/>
    <property type="match status" value="1"/>
</dbReference>
<feature type="transmembrane region" description="Helical" evidence="1">
    <location>
        <begin position="101"/>
        <end position="119"/>
    </location>
</feature>
<sequence>MKKLKAALSRWRRKTGDSSVIANDDFVFLSDMKTHSDKDLPKQRLSIALGLYILSSASFLVTFFTLYDFPDWNVSPWWLGILVVSGAIFYSIPPIRHSKKIGWISLGIGALAVGFLAWFGNESILWGAKAIINDVIDRINLITRYFIPPLRVPAQYDTVENIHTCLILVLGICVFCTAYAVICSPNIAVFLLPTGATIFTGLAYELVPNYFSFILLLICYVVIAFLQVSTWKSRRKNDFTTYFSEQKSRGTFQNVFVSNYARREVRFGFGITCSLFLLATFLISAAIGVAVFSPAVYQSKPVVAVRKELSNIFIKKRHIDRWLELYNGQVSMTPNFVQIFAIPSKDLKVQSADLGQTLYLKGFVGASYEGDRWESIDKDRETIQSQSFSERSRHVQNIPADYIALNASVIKNPNLDIAYETQTDILLYDALAYAHKRFTYIPYQAKYPDATAISVGKDDTTGQEIFTDVPTEIYGDSTMFPRLDRFAGNYEFSYFATQSLLDTDMLSYLETAAKESSEAALLLQDEQTYRSFVHDYYTRLPENKFDQLKAQYTPQARIDSGSLSGFVEQVKADLAATATFSLNGNPAPAKGEDFIEHFLYTGKQGHSSHFASAAAIMFRSAGIPARYVEGYRIDPEEDIKKGDPDFVTTITNLGNGEQQSAVGYTYWLTGKNMHAWVEIYLDGFGWVPVEVTPGFSQQTEFDPALYQGEKLPEKENDFVPPSESGNVTSGGIAPSIGLAEAKYSTLKSRVFNISFLTVKKILFFTITIVICAALMFLVLRRYVCLQREKRRFYTDDIRRNTINLYRYLKKVLAFFDVSVEKSASYESYRQAFSEKIPAKHPEIEQDFANVFSTAVKVGFGDKVIDAEQMKKCLSKVQNILNVMSGTLGPLRRCKLIFLRAIW</sequence>
<keyword evidence="1" id="KW-1133">Transmembrane helix</keyword>
<dbReference type="InterPro" id="IPR038765">
    <property type="entry name" value="Papain-like_cys_pep_sf"/>
</dbReference>
<gene>
    <name evidence="3" type="ORF">H8K20_02495</name>
</gene>
<dbReference type="Pfam" id="PF01841">
    <property type="entry name" value="Transglut_core"/>
    <property type="match status" value="1"/>
</dbReference>
<keyword evidence="1" id="KW-0472">Membrane</keyword>
<name>A0A8J6IMZ9_9FIRM</name>